<keyword evidence="3" id="KW-1185">Reference proteome</keyword>
<name>A0AA39HFQ0_9BILA</name>
<evidence type="ECO:0000313" key="2">
    <source>
        <dbReference type="EMBL" id="KAK0404489.1"/>
    </source>
</evidence>
<dbReference type="Gene3D" id="1.10.490.10">
    <property type="entry name" value="Globins"/>
    <property type="match status" value="1"/>
</dbReference>
<feature type="region of interest" description="Disordered" evidence="1">
    <location>
        <begin position="282"/>
        <end position="310"/>
    </location>
</feature>
<dbReference type="SUPFAM" id="SSF46458">
    <property type="entry name" value="Globin-like"/>
    <property type="match status" value="1"/>
</dbReference>
<dbReference type="GO" id="GO:0020037">
    <property type="term" value="F:heme binding"/>
    <property type="evidence" value="ECO:0007669"/>
    <property type="project" value="InterPro"/>
</dbReference>
<comment type="caution">
    <text evidence="2">The sequence shown here is derived from an EMBL/GenBank/DDBJ whole genome shotgun (WGS) entry which is preliminary data.</text>
</comment>
<dbReference type="EMBL" id="JAUCMV010000004">
    <property type="protein sequence ID" value="KAK0404489.1"/>
    <property type="molecule type" value="Genomic_DNA"/>
</dbReference>
<evidence type="ECO:0008006" key="4">
    <source>
        <dbReference type="Google" id="ProtNLM"/>
    </source>
</evidence>
<feature type="compositionally biased region" description="Low complexity" evidence="1">
    <location>
        <begin position="57"/>
        <end position="68"/>
    </location>
</feature>
<accession>A0AA39HFQ0</accession>
<dbReference type="AlphaFoldDB" id="A0AA39HFQ0"/>
<proteinExistence type="predicted"/>
<evidence type="ECO:0000313" key="3">
    <source>
        <dbReference type="Proteomes" id="UP001175271"/>
    </source>
</evidence>
<feature type="region of interest" description="Disordered" evidence="1">
    <location>
        <begin position="1"/>
        <end position="94"/>
    </location>
</feature>
<evidence type="ECO:0000256" key="1">
    <source>
        <dbReference type="SAM" id="MobiDB-lite"/>
    </source>
</evidence>
<reference evidence="2" key="1">
    <citation type="submission" date="2023-06" db="EMBL/GenBank/DDBJ databases">
        <title>Genomic analysis of the entomopathogenic nematode Steinernema hermaphroditum.</title>
        <authorList>
            <person name="Schwarz E.M."/>
            <person name="Heppert J.K."/>
            <person name="Baniya A."/>
            <person name="Schwartz H.T."/>
            <person name="Tan C.-H."/>
            <person name="Antoshechkin I."/>
            <person name="Sternberg P.W."/>
            <person name="Goodrich-Blair H."/>
            <person name="Dillman A.R."/>
        </authorList>
    </citation>
    <scope>NUCLEOTIDE SEQUENCE</scope>
    <source>
        <strain evidence="2">PS9179</strain>
        <tissue evidence="2">Whole animal</tissue>
    </source>
</reference>
<organism evidence="2 3">
    <name type="scientific">Steinernema hermaphroditum</name>
    <dbReference type="NCBI Taxonomy" id="289476"/>
    <lineage>
        <taxon>Eukaryota</taxon>
        <taxon>Metazoa</taxon>
        <taxon>Ecdysozoa</taxon>
        <taxon>Nematoda</taxon>
        <taxon>Chromadorea</taxon>
        <taxon>Rhabditida</taxon>
        <taxon>Tylenchina</taxon>
        <taxon>Panagrolaimomorpha</taxon>
        <taxon>Strongyloidoidea</taxon>
        <taxon>Steinernematidae</taxon>
        <taxon>Steinernema</taxon>
    </lineage>
</organism>
<dbReference type="CDD" id="cd01040">
    <property type="entry name" value="Mb-like"/>
    <property type="match status" value="1"/>
</dbReference>
<dbReference type="InterPro" id="IPR044399">
    <property type="entry name" value="Mb-like_M"/>
</dbReference>
<gene>
    <name evidence="2" type="ORF">QR680_017475</name>
</gene>
<feature type="compositionally biased region" description="Basic and acidic residues" evidence="1">
    <location>
        <begin position="1"/>
        <end position="15"/>
    </location>
</feature>
<sequence length="310" mass="34562">MGNRLSSRDVSKSKSSDFGGGGARVGAAGEPRQKDFQKSQSMYELGRKPVRRKSTVSASSGQKKGSASLRRNGAERTATLARHRSIRKEASANHPISASGREIVRSCFDNPHADLANRVVSRLFEKRDDYRSFIRTLVKQMPSSTVTNNLSEYLESVVENLEDVDEIARLSKDYGQLHVELKKYGFKPDFWVSLTDALTVEGVFLDMATHNPTDTVAAWSQLITLMFSSVRDGYYNALRNQRISSRRLLARQNTVESTTSSASEVAAFQAIVLSTEFVYRTSRDSPPAEHSSEDENVDPGAEEQRRPIFD</sequence>
<dbReference type="InterPro" id="IPR009050">
    <property type="entry name" value="Globin-like_sf"/>
</dbReference>
<protein>
    <recommendedName>
        <fullName evidence="4">Globin family profile domain-containing protein</fullName>
    </recommendedName>
</protein>
<dbReference type="InterPro" id="IPR012292">
    <property type="entry name" value="Globin/Proto"/>
</dbReference>
<dbReference type="Proteomes" id="UP001175271">
    <property type="component" value="Unassembled WGS sequence"/>
</dbReference>
<dbReference type="GO" id="GO:0019825">
    <property type="term" value="F:oxygen binding"/>
    <property type="evidence" value="ECO:0007669"/>
    <property type="project" value="InterPro"/>
</dbReference>
<feature type="compositionally biased region" description="Basic and acidic residues" evidence="1">
    <location>
        <begin position="282"/>
        <end position="293"/>
    </location>
</feature>